<dbReference type="GO" id="GO:0008289">
    <property type="term" value="F:lipid binding"/>
    <property type="evidence" value="ECO:0007669"/>
    <property type="project" value="InterPro"/>
</dbReference>
<feature type="region of interest" description="Disordered" evidence="1">
    <location>
        <begin position="442"/>
        <end position="487"/>
    </location>
</feature>
<organism evidence="3 4">
    <name type="scientific">Syncephalastrum racemosum</name>
    <name type="common">Filamentous fungus</name>
    <dbReference type="NCBI Taxonomy" id="13706"/>
    <lineage>
        <taxon>Eukaryota</taxon>
        <taxon>Fungi</taxon>
        <taxon>Fungi incertae sedis</taxon>
        <taxon>Mucoromycota</taxon>
        <taxon>Mucoromycotina</taxon>
        <taxon>Mucoromycetes</taxon>
        <taxon>Mucorales</taxon>
        <taxon>Syncephalastraceae</taxon>
        <taxon>Syncephalastrum</taxon>
    </lineage>
</organism>
<feature type="region of interest" description="Disordered" evidence="1">
    <location>
        <begin position="1"/>
        <end position="20"/>
    </location>
</feature>
<reference evidence="3 4" key="1">
    <citation type="submission" date="2016-07" db="EMBL/GenBank/DDBJ databases">
        <title>Pervasive Adenine N6-methylation of Active Genes in Fungi.</title>
        <authorList>
            <consortium name="DOE Joint Genome Institute"/>
            <person name="Mondo S.J."/>
            <person name="Dannebaum R.O."/>
            <person name="Kuo R.C."/>
            <person name="Labutti K."/>
            <person name="Haridas S."/>
            <person name="Kuo A."/>
            <person name="Salamov A."/>
            <person name="Ahrendt S.R."/>
            <person name="Lipzen A."/>
            <person name="Sullivan W."/>
            <person name="Andreopoulos W.B."/>
            <person name="Clum A."/>
            <person name="Lindquist E."/>
            <person name="Daum C."/>
            <person name="Ramamoorthy G.K."/>
            <person name="Gryganskyi A."/>
            <person name="Culley D."/>
            <person name="Magnuson J.K."/>
            <person name="James T.Y."/>
            <person name="O'Malley M.A."/>
            <person name="Stajich J.E."/>
            <person name="Spatafora J.W."/>
            <person name="Visel A."/>
            <person name="Grigoriev I.V."/>
        </authorList>
    </citation>
    <scope>NUCLEOTIDE SEQUENCE [LARGE SCALE GENOMIC DNA]</scope>
    <source>
        <strain evidence="3 4">NRRL 2496</strain>
    </source>
</reference>
<dbReference type="Pfam" id="PF18564">
    <property type="entry name" value="Glyco_hydro_5_C"/>
    <property type="match status" value="1"/>
</dbReference>
<keyword evidence="4" id="KW-1185">Reference proteome</keyword>
<dbReference type="PANTHER" id="PTHR19308">
    <property type="entry name" value="PHOSPHATIDYLCHOLINE TRANSFER PROTEIN"/>
    <property type="match status" value="1"/>
</dbReference>
<feature type="region of interest" description="Disordered" evidence="1">
    <location>
        <begin position="845"/>
        <end position="943"/>
    </location>
</feature>
<dbReference type="EMBL" id="MCGN01000007">
    <property type="protein sequence ID" value="ORY94951.1"/>
    <property type="molecule type" value="Genomic_DNA"/>
</dbReference>
<evidence type="ECO:0000259" key="2">
    <source>
        <dbReference type="PROSITE" id="PS50848"/>
    </source>
</evidence>
<proteinExistence type="predicted"/>
<feature type="domain" description="START" evidence="2">
    <location>
        <begin position="498"/>
        <end position="672"/>
    </location>
</feature>
<dbReference type="AlphaFoldDB" id="A0A1X2H8S1"/>
<feature type="compositionally biased region" description="Low complexity" evidence="1">
    <location>
        <begin position="31"/>
        <end position="42"/>
    </location>
</feature>
<dbReference type="GO" id="GO:0005737">
    <property type="term" value="C:cytoplasm"/>
    <property type="evidence" value="ECO:0007669"/>
    <property type="project" value="UniProtKB-ARBA"/>
</dbReference>
<feature type="compositionally biased region" description="Polar residues" evidence="1">
    <location>
        <begin position="371"/>
        <end position="388"/>
    </location>
</feature>
<evidence type="ECO:0000256" key="1">
    <source>
        <dbReference type="SAM" id="MobiDB-lite"/>
    </source>
</evidence>
<protein>
    <recommendedName>
        <fullName evidence="2">START domain-containing protein</fullName>
    </recommendedName>
</protein>
<evidence type="ECO:0000313" key="4">
    <source>
        <dbReference type="Proteomes" id="UP000242180"/>
    </source>
</evidence>
<sequence>MRQPIATRVPPPPDLLELGSVNDMSEFDDYTITSSPSSRPISNESTLSRHSKRYNTVFSEDEDDAPMALNGGQPNYTSKFSSLIPPSMRSNGYMDPMLSSPSYHVFLAENALITLKHIVKDDGWKKALKHKSGVVVHMKSGLSKEDKTPIFKGQAVIHGFSPQSIFYVVGMRKLWDESYEDGNLVENLNETTSLTYEVGKATATSKPRDLALVEKIECSQDGSIYFACTSVESARIPRVPGRTRATIKARIQQLLQGWILEPVRGPTQATRVTYVIQESTKGWMSGFAKKSLARRPLVIALVNDYLQRKSERMRTQKKGTHLSAANTRQHPSLNASSTLNAHSLHQQMRQHQQPQQLQPQQQQQQQQQQQYLNPYQSGSMRSTNSSIRPASPAESIDSQVTPEPSPTSSQRSILLPTPVNTNLHAKRRITFADHDTTYSAESAAESPISAVSDNNSDVYNTHSKSNGPRSPVKSPTVIPTRHLYPSHRHVTEKAESLKLLKQLASSLDGWTSRGTQAGIETYVRMQQGEPTFLRGDGVVEGGWTAEQLCSVVHCFGARKIWDERFDEGRVVERFSQKDYLVQWRLRSLFPVAECDVAAITSIETDPSQGVVYTATTSVVDSQLPPSPDETVRAETPLYGWAFRPVQDEHGRTHSVRVTLICHMDYKVSLPVKAAKVLGDEMLACVANVRDYMEQYGCPPYIRRVAGKVLAEEFDAISAKYSITYIAKHEPSSAYRSSKKAASWCTDIRFTRAVYPHGLEVKVSPTQGTRIEMASDRRSVRIYTTRSDMEGSKVVVLLAPEQEKPAKKAEKAVLPTAMMTASAVTESASTTSAAAPVADSAVEDISPADAVSGDPGVPTTPVPSSNRAISRQDPPKEPATAAPSVNTAESATDKVTDTTDNATARTKEKTPPPTPLAMPGSNHAFAEPRHSSPHPLHSHAHPLTDSTVPPFSPMAASHVSTNSLQVPKGYMLVPQNYQNNNIIIISDELTFNGQQLAVVFIAMVLCYYAGKFACAC</sequence>
<feature type="region of interest" description="Disordered" evidence="1">
    <location>
        <begin position="27"/>
        <end position="49"/>
    </location>
</feature>
<dbReference type="PANTHER" id="PTHR19308:SF14">
    <property type="entry name" value="START DOMAIN-CONTAINING PROTEIN"/>
    <property type="match status" value="1"/>
</dbReference>
<evidence type="ECO:0000313" key="3">
    <source>
        <dbReference type="EMBL" id="ORY94951.1"/>
    </source>
</evidence>
<feature type="compositionally biased region" description="Polar residues" evidence="1">
    <location>
        <begin position="396"/>
        <end position="419"/>
    </location>
</feature>
<feature type="domain" description="START" evidence="2">
    <location>
        <begin position="120"/>
        <end position="303"/>
    </location>
</feature>
<feature type="region of interest" description="Disordered" evidence="1">
    <location>
        <begin position="311"/>
        <end position="419"/>
    </location>
</feature>
<gene>
    <name evidence="3" type="ORF">BCR43DRAFT_526075</name>
</gene>
<dbReference type="OMA" id="MGKFTSC"/>
<feature type="compositionally biased region" description="Polar residues" evidence="1">
    <location>
        <begin position="323"/>
        <end position="343"/>
    </location>
</feature>
<name>A0A1X2H8S1_SYNRA</name>
<dbReference type="SUPFAM" id="SSF55961">
    <property type="entry name" value="Bet v1-like"/>
    <property type="match status" value="2"/>
</dbReference>
<feature type="compositionally biased region" description="Low complexity" evidence="1">
    <location>
        <begin position="344"/>
        <end position="370"/>
    </location>
</feature>
<dbReference type="Proteomes" id="UP000242180">
    <property type="component" value="Unassembled WGS sequence"/>
</dbReference>
<comment type="caution">
    <text evidence="3">The sequence shown here is derived from an EMBL/GenBank/DDBJ whole genome shotgun (WGS) entry which is preliminary data.</text>
</comment>
<dbReference type="InParanoid" id="A0A1X2H8S1"/>
<dbReference type="InterPro" id="IPR051213">
    <property type="entry name" value="START_lipid_transfer"/>
</dbReference>
<dbReference type="OrthoDB" id="196858at2759"/>
<dbReference type="InterPro" id="IPR002913">
    <property type="entry name" value="START_lipid-bd_dom"/>
</dbReference>
<dbReference type="STRING" id="13706.A0A1X2H8S1"/>
<dbReference type="InterPro" id="IPR023393">
    <property type="entry name" value="START-like_dom_sf"/>
</dbReference>
<accession>A0A1X2H8S1</accession>
<dbReference type="Pfam" id="PF01852">
    <property type="entry name" value="START"/>
    <property type="match status" value="2"/>
</dbReference>
<dbReference type="InterPro" id="IPR041036">
    <property type="entry name" value="GH5_C"/>
</dbReference>
<dbReference type="CDD" id="cd00177">
    <property type="entry name" value="START"/>
    <property type="match status" value="2"/>
</dbReference>
<dbReference type="Gene3D" id="3.30.530.20">
    <property type="match status" value="2"/>
</dbReference>
<feature type="compositionally biased region" description="Polar residues" evidence="1">
    <location>
        <begin position="453"/>
        <end position="468"/>
    </location>
</feature>
<dbReference type="PROSITE" id="PS50848">
    <property type="entry name" value="START"/>
    <property type="match status" value="2"/>
</dbReference>
<feature type="compositionally biased region" description="Low complexity" evidence="1">
    <location>
        <begin position="442"/>
        <end position="452"/>
    </location>
</feature>